<dbReference type="GO" id="GO:0004867">
    <property type="term" value="F:serine-type endopeptidase inhibitor activity"/>
    <property type="evidence" value="ECO:0007669"/>
    <property type="project" value="InterPro"/>
</dbReference>
<evidence type="ECO:0000256" key="2">
    <source>
        <dbReference type="RuleBase" id="RU000411"/>
    </source>
</evidence>
<feature type="chain" id="PRO_5035882753" description="Serpin domain-containing protein" evidence="4">
    <location>
        <begin position="21"/>
        <end position="692"/>
    </location>
</feature>
<feature type="domain" description="Serpin" evidence="5">
    <location>
        <begin position="39"/>
        <end position="403"/>
    </location>
</feature>
<protein>
    <recommendedName>
        <fullName evidence="5">Serpin domain-containing protein</fullName>
    </recommendedName>
</protein>
<feature type="compositionally biased region" description="Low complexity" evidence="3">
    <location>
        <begin position="413"/>
        <end position="427"/>
    </location>
</feature>
<dbReference type="InterPro" id="IPR023795">
    <property type="entry name" value="Serpin_CS"/>
</dbReference>
<dbReference type="AlphaFoldDB" id="A0A8S4Q4F6"/>
<dbReference type="InterPro" id="IPR023796">
    <property type="entry name" value="Serpin_dom"/>
</dbReference>
<dbReference type="Gene3D" id="2.30.39.10">
    <property type="entry name" value="Alpha-1-antitrypsin, domain 1"/>
    <property type="match status" value="1"/>
</dbReference>
<keyword evidence="7" id="KW-1185">Reference proteome</keyword>
<dbReference type="Proteomes" id="UP000749559">
    <property type="component" value="Unassembled WGS sequence"/>
</dbReference>
<dbReference type="PANTHER" id="PTHR11461:SF211">
    <property type="entry name" value="GH10112P-RELATED"/>
    <property type="match status" value="1"/>
</dbReference>
<comment type="similarity">
    <text evidence="1 2">Belongs to the serpin family.</text>
</comment>
<gene>
    <name evidence="6" type="ORF">OFUS_LOCUS25203</name>
</gene>
<evidence type="ECO:0000313" key="7">
    <source>
        <dbReference type="Proteomes" id="UP000749559"/>
    </source>
</evidence>
<dbReference type="CDD" id="cd19590">
    <property type="entry name" value="serpin_thermopin-like"/>
    <property type="match status" value="1"/>
</dbReference>
<evidence type="ECO:0000313" key="6">
    <source>
        <dbReference type="EMBL" id="CAH1801411.1"/>
    </source>
</evidence>
<dbReference type="InterPro" id="IPR042178">
    <property type="entry name" value="Serpin_sf_1"/>
</dbReference>
<dbReference type="EMBL" id="CAIIXF020000012">
    <property type="protein sequence ID" value="CAH1801411.1"/>
    <property type="molecule type" value="Genomic_DNA"/>
</dbReference>
<evidence type="ECO:0000256" key="4">
    <source>
        <dbReference type="SAM" id="SignalP"/>
    </source>
</evidence>
<dbReference type="SMART" id="SM00093">
    <property type="entry name" value="SERPIN"/>
    <property type="match status" value="1"/>
</dbReference>
<dbReference type="PROSITE" id="PS00284">
    <property type="entry name" value="SERPIN"/>
    <property type="match status" value="1"/>
</dbReference>
<name>A0A8S4Q4F6_OWEFU</name>
<evidence type="ECO:0000259" key="5">
    <source>
        <dbReference type="SMART" id="SM00093"/>
    </source>
</evidence>
<reference evidence="6" key="1">
    <citation type="submission" date="2022-03" db="EMBL/GenBank/DDBJ databases">
        <authorList>
            <person name="Martin C."/>
        </authorList>
    </citation>
    <scope>NUCLEOTIDE SEQUENCE</scope>
</reference>
<dbReference type="InterPro" id="IPR036186">
    <property type="entry name" value="Serpin_sf"/>
</dbReference>
<accession>A0A8S4Q4F6</accession>
<sequence length="692" mass="78011">MMARWQLLLLLLCVIPGGESMRAPSKIKELGEAVNGFAVDLYKELTDEFNNSVSENMIFSPMSISTALAMTYLGTDGATAKEMADVLKFSDQTDRWHSLFKNLLNKLNSASDDFALKAANRIYPDEKFPMLPKYLNRVRNFYKARPTVLPLQNDPTHSAERINNWVSNKTEGKIPQLLSPDDITSDTLLILVNAIYFKGVWLSQFDPMETKNETFNLCNGENIIVEMMYNKSNYRTAFDPYLQADVLELPYVGEKINMVILLPRRNVCLADLEAKLTAESLKAALNRLVDTSVVNVKLPKFKTKLNYNLKEHLEDMGMRSAFGMDANFRNLCGNTCQVTITHVIHEAFIEVNEEGTEAAAASAVFGGKSTPIEKHITMDHPFIYLIRDMTSGAILFMGRMAKPNEILVPTTPPSTTTATPTISPTSTQKSECEGQETEIVDCRYMHCENGKLRVGEYALTKECCSKAWLQKCSSIVDEPTTPTITELTQPSPGCEENLMKIEDCRYTYCHKGEWIQGETALTEECCMKAWLPKCSSIMNQTTSSGLPTPEADDLSTTTTTTLPTDETTKIQGCYVLRLINGVWITSTTEYVISEECCQKRWMEACNAIMTRPLTTEQPTTQPIISKKKCVSKARCKNVKLCCNCEYKMVHPLNKKKKLFPKKFFQKYNTAKYTKECIEDLSCLETCKRKKLG</sequence>
<dbReference type="Gene3D" id="3.30.497.10">
    <property type="entry name" value="Antithrombin, subunit I, domain 2"/>
    <property type="match status" value="1"/>
</dbReference>
<dbReference type="PANTHER" id="PTHR11461">
    <property type="entry name" value="SERINE PROTEASE INHIBITOR, SERPIN"/>
    <property type="match status" value="1"/>
</dbReference>
<organism evidence="6 7">
    <name type="scientific">Owenia fusiformis</name>
    <name type="common">Polychaete worm</name>
    <dbReference type="NCBI Taxonomy" id="6347"/>
    <lineage>
        <taxon>Eukaryota</taxon>
        <taxon>Metazoa</taxon>
        <taxon>Spiralia</taxon>
        <taxon>Lophotrochozoa</taxon>
        <taxon>Annelida</taxon>
        <taxon>Polychaeta</taxon>
        <taxon>Sedentaria</taxon>
        <taxon>Canalipalpata</taxon>
        <taxon>Sabellida</taxon>
        <taxon>Oweniida</taxon>
        <taxon>Oweniidae</taxon>
        <taxon>Owenia</taxon>
    </lineage>
</organism>
<feature type="region of interest" description="Disordered" evidence="3">
    <location>
        <begin position="409"/>
        <end position="430"/>
    </location>
</feature>
<keyword evidence="4" id="KW-0732">Signal</keyword>
<comment type="caution">
    <text evidence="6">The sequence shown here is derived from an EMBL/GenBank/DDBJ whole genome shotgun (WGS) entry which is preliminary data.</text>
</comment>
<dbReference type="OrthoDB" id="671595at2759"/>
<proteinExistence type="inferred from homology"/>
<dbReference type="InterPro" id="IPR042185">
    <property type="entry name" value="Serpin_sf_2"/>
</dbReference>
<dbReference type="Pfam" id="PF00079">
    <property type="entry name" value="Serpin"/>
    <property type="match status" value="1"/>
</dbReference>
<dbReference type="InterPro" id="IPR000215">
    <property type="entry name" value="Serpin_fam"/>
</dbReference>
<evidence type="ECO:0000256" key="1">
    <source>
        <dbReference type="ARBA" id="ARBA00009500"/>
    </source>
</evidence>
<feature type="signal peptide" evidence="4">
    <location>
        <begin position="1"/>
        <end position="20"/>
    </location>
</feature>
<dbReference type="GO" id="GO:0005615">
    <property type="term" value="C:extracellular space"/>
    <property type="evidence" value="ECO:0007669"/>
    <property type="project" value="InterPro"/>
</dbReference>
<dbReference type="SUPFAM" id="SSF56574">
    <property type="entry name" value="Serpins"/>
    <property type="match status" value="1"/>
</dbReference>
<evidence type="ECO:0000256" key="3">
    <source>
        <dbReference type="SAM" id="MobiDB-lite"/>
    </source>
</evidence>